<evidence type="ECO:0000256" key="1">
    <source>
        <dbReference type="ARBA" id="ARBA00022845"/>
    </source>
</evidence>
<evidence type="ECO:0000313" key="4">
    <source>
        <dbReference type="EMBL" id="TFC98649.1"/>
    </source>
</evidence>
<dbReference type="Pfam" id="PF02482">
    <property type="entry name" value="Ribosomal_S30AE"/>
    <property type="match status" value="1"/>
</dbReference>
<dbReference type="InterPro" id="IPR003489">
    <property type="entry name" value="RHF/RaiA"/>
</dbReference>
<dbReference type="EMBL" id="SOGJ01000019">
    <property type="protein sequence ID" value="TFC98649.1"/>
    <property type="molecule type" value="Genomic_DNA"/>
</dbReference>
<evidence type="ECO:0000313" key="5">
    <source>
        <dbReference type="Proteomes" id="UP000298355"/>
    </source>
</evidence>
<dbReference type="InterPro" id="IPR034694">
    <property type="entry name" value="HPF_long/plastid"/>
</dbReference>
<organism evidence="4 5">
    <name type="scientific">Cryobacterium breve</name>
    <dbReference type="NCBI Taxonomy" id="1259258"/>
    <lineage>
        <taxon>Bacteria</taxon>
        <taxon>Bacillati</taxon>
        <taxon>Actinomycetota</taxon>
        <taxon>Actinomycetes</taxon>
        <taxon>Micrococcales</taxon>
        <taxon>Microbacteriaceae</taxon>
        <taxon>Cryobacterium</taxon>
    </lineage>
</organism>
<comment type="caution">
    <text evidence="4">The sequence shown here is derived from an EMBL/GenBank/DDBJ whole genome shotgun (WGS) entry which is preliminary data.</text>
</comment>
<dbReference type="Gene3D" id="3.30.505.50">
    <property type="entry name" value="Sigma 54 modulation/S30EA ribosomal protein, C-terminal domain"/>
    <property type="match status" value="1"/>
</dbReference>
<comment type="similarity">
    <text evidence="2">Belongs to the HPF/YfiA ribosome-associated protein family. Long HPF subfamily.</text>
</comment>
<dbReference type="RefSeq" id="WP_134363062.1">
    <property type="nucleotide sequence ID" value="NZ_SOGJ01000019.1"/>
</dbReference>
<dbReference type="InterPro" id="IPR050574">
    <property type="entry name" value="HPF/YfiA_ribosome-assoc"/>
</dbReference>
<dbReference type="InterPro" id="IPR038416">
    <property type="entry name" value="Ribosom_S30AE_C_sf"/>
</dbReference>
<dbReference type="Gene3D" id="3.30.160.100">
    <property type="entry name" value="Ribosome hibernation promotion factor-like"/>
    <property type="match status" value="1"/>
</dbReference>
<name>A0ABY2J134_9MICO</name>
<comment type="subunit">
    <text evidence="2">Interacts with 100S ribosomes.</text>
</comment>
<dbReference type="HAMAP" id="MF_00839">
    <property type="entry name" value="HPF"/>
    <property type="match status" value="1"/>
</dbReference>
<proteinExistence type="inferred from homology"/>
<comment type="subcellular location">
    <subcellularLocation>
        <location evidence="2">Cytoplasm</location>
    </subcellularLocation>
</comment>
<dbReference type="NCBIfam" id="TIGR00741">
    <property type="entry name" value="yfiA"/>
    <property type="match status" value="1"/>
</dbReference>
<dbReference type="PANTHER" id="PTHR33231">
    <property type="entry name" value="30S RIBOSOMAL PROTEIN"/>
    <property type="match status" value="1"/>
</dbReference>
<reference evidence="4 5" key="1">
    <citation type="submission" date="2019-03" db="EMBL/GenBank/DDBJ databases">
        <title>Genomics of glacier-inhabiting Cryobacterium strains.</title>
        <authorList>
            <person name="Liu Q."/>
            <person name="Xin Y.-H."/>
        </authorList>
    </citation>
    <scope>NUCLEOTIDE SEQUENCE [LARGE SCALE GENOMIC DNA]</scope>
    <source>
        <strain evidence="4 5">TMT4-23</strain>
    </source>
</reference>
<dbReference type="Pfam" id="PF16321">
    <property type="entry name" value="Ribosom_S30AE_C"/>
    <property type="match status" value="1"/>
</dbReference>
<keyword evidence="2" id="KW-0963">Cytoplasm</keyword>
<dbReference type="PANTHER" id="PTHR33231:SF1">
    <property type="entry name" value="30S RIBOSOMAL PROTEIN"/>
    <property type="match status" value="1"/>
</dbReference>
<comment type="function">
    <text evidence="2">Required for dimerization of active 70S ribosomes into 100S ribosomes in stationary phase; 100S ribosomes are translationally inactive and sometimes present during exponential growth.</text>
</comment>
<dbReference type="SUPFAM" id="SSF69754">
    <property type="entry name" value="Ribosome binding protein Y (YfiA homologue)"/>
    <property type="match status" value="1"/>
</dbReference>
<protein>
    <recommendedName>
        <fullName evidence="2">Ribosome hibernation promoting factor</fullName>
        <shortName evidence="2">HPF</shortName>
    </recommendedName>
</protein>
<dbReference type="InterPro" id="IPR036567">
    <property type="entry name" value="RHF-like"/>
</dbReference>
<sequence>METNIVGRNLGITDRFREYATEKAEKVAGLADKALALEIKLSRHREKNGATGNDRVELTLIGKGPVVRAEADGSDKYAAFDVALGRLLERVRRAKDRQKLHRGGAHRPISLHDAASVDFSVVDIKPADAEVLERVRTGAIPVVTSETPAAEEPEDVYNPVVIRRKVFAAAPMTVDDALYFMELVGHDFYLFQDAETKRPSVVYRRKGWDYGVIELDENAADRGEVAQSARERSN</sequence>
<dbReference type="InterPro" id="IPR032528">
    <property type="entry name" value="Ribosom_S30AE_C"/>
</dbReference>
<dbReference type="CDD" id="cd00552">
    <property type="entry name" value="RaiA"/>
    <property type="match status" value="1"/>
</dbReference>
<accession>A0ABY2J134</accession>
<dbReference type="Proteomes" id="UP000298355">
    <property type="component" value="Unassembled WGS sequence"/>
</dbReference>
<evidence type="ECO:0000256" key="2">
    <source>
        <dbReference type="HAMAP-Rule" id="MF_00839"/>
    </source>
</evidence>
<evidence type="ECO:0000259" key="3">
    <source>
        <dbReference type="Pfam" id="PF16321"/>
    </source>
</evidence>
<keyword evidence="1 2" id="KW-0810">Translation regulation</keyword>
<keyword evidence="5" id="KW-1185">Reference proteome</keyword>
<feature type="domain" description="Sigma 54 modulation/S30EA ribosomal protein C-terminal" evidence="3">
    <location>
        <begin position="159"/>
        <end position="212"/>
    </location>
</feature>
<gene>
    <name evidence="4" type="primary">raiA</name>
    <name evidence="2" type="synonym">hpf</name>
    <name evidence="4" type="ORF">E3O65_07155</name>
</gene>